<dbReference type="SUPFAM" id="SSF48726">
    <property type="entry name" value="Immunoglobulin"/>
    <property type="match status" value="1"/>
</dbReference>
<protein>
    <recommendedName>
        <fullName evidence="3">Ig-like domain-containing protein</fullName>
    </recommendedName>
</protein>
<dbReference type="Proteomes" id="UP001482186">
    <property type="component" value="Unassembled WGS sequence"/>
</dbReference>
<name>A0ABV1EEL1_9FIRM</name>
<dbReference type="Gene3D" id="2.60.40.10">
    <property type="entry name" value="Immunoglobulins"/>
    <property type="match status" value="1"/>
</dbReference>
<evidence type="ECO:0000313" key="1">
    <source>
        <dbReference type="EMBL" id="MEQ2453011.1"/>
    </source>
</evidence>
<dbReference type="InterPro" id="IPR013783">
    <property type="entry name" value="Ig-like_fold"/>
</dbReference>
<sequence length="732" mass="80514">MKKMKKLLALMCIAIAALIWLPGLKFPVEAGGIDYEEMVLVESGEDVTLSINLSKLNLPAGFEVGSCNWITDGGTVSADGLSYTLRNVTKSQFVYVSISDKNSRDGKFCEFYIYVNSSNITAKAVGNNTVIANSGEKVTLKVSASSNQGKLTYTWYKGQSYGGDVGQLGHKASYTCTAPVNKTKKLKTEDYHCVISDEMGNSSTVSFTVYVNSTAKESKLKTNKVYILTWDSQVEQAIKAVNKIYPSYTKNIEVIKYEVGGGSAEYYALVQQKLANNPEATFIVLMDSAKLDVLLSTGVFTDLDKLGLTDAYSQSYPYTRKAGTYKGKLVAMTPEATPGAFMFDPDIAQKVLGTSDPEKVQKMIGTADGYLSVAAKMKEAGYYMTSGASKYTMSGCEGILNNMIGDTSYSYEDNSKVFMLSEADKKTVEKIAKATRRNGYDTGSSMWSSAWVADMTSGKVFGWFSGTWGQYSITFDKPMAACQGPFAYNWGGTYYAIKSGRQDEAAVQFLKALCCDPSVMRSLGDLPNNTVAAQKVISKGKNPAAMKNNQNIYKVFDKMARSINGGSYKISKPKVSLTSNGIVKGSDGKYYYVKKGLIQSGRSGFIKVGKKTYYIKKGVVQNKKTGFVKNGKKYYYVKKGVCSTKNEFVKVGKKTYYLNKGAKNTKTGFVKVGKATYYVKKGLKTTQTAFIKNGRQEYYVKNGVWKKSYTGNVAYRNHVYYVKKGVKVKKVR</sequence>
<accession>A0ABV1EEL1</accession>
<dbReference type="RefSeq" id="WP_349115719.1">
    <property type="nucleotide sequence ID" value="NZ_JBBNFM010000001.1"/>
</dbReference>
<dbReference type="SUPFAM" id="SSF69360">
    <property type="entry name" value="Cell wall binding repeat"/>
    <property type="match status" value="1"/>
</dbReference>
<comment type="caution">
    <text evidence="1">The sequence shown here is derived from an EMBL/GenBank/DDBJ whole genome shotgun (WGS) entry which is preliminary data.</text>
</comment>
<organism evidence="1 2">
    <name type="scientific">Coprococcus ammoniilyticus</name>
    <dbReference type="NCBI Taxonomy" id="2981785"/>
    <lineage>
        <taxon>Bacteria</taxon>
        <taxon>Bacillati</taxon>
        <taxon>Bacillota</taxon>
        <taxon>Clostridia</taxon>
        <taxon>Lachnospirales</taxon>
        <taxon>Lachnospiraceae</taxon>
        <taxon>Coprococcus</taxon>
    </lineage>
</organism>
<evidence type="ECO:0008006" key="3">
    <source>
        <dbReference type="Google" id="ProtNLM"/>
    </source>
</evidence>
<keyword evidence="2" id="KW-1185">Reference proteome</keyword>
<evidence type="ECO:0000313" key="2">
    <source>
        <dbReference type="Proteomes" id="UP001482186"/>
    </source>
</evidence>
<dbReference type="InterPro" id="IPR036179">
    <property type="entry name" value="Ig-like_dom_sf"/>
</dbReference>
<reference evidence="1 2" key="1">
    <citation type="submission" date="2024-04" db="EMBL/GenBank/DDBJ databases">
        <title>Human intestinal bacterial collection.</title>
        <authorList>
            <person name="Pauvert C."/>
            <person name="Hitch T.C.A."/>
            <person name="Clavel T."/>
        </authorList>
    </citation>
    <scope>NUCLEOTIDE SEQUENCE [LARGE SCALE GENOMIC DNA]</scope>
    <source>
        <strain evidence="1 2">CLA-AA-H141</strain>
    </source>
</reference>
<dbReference type="Gene3D" id="3.40.190.10">
    <property type="entry name" value="Periplasmic binding protein-like II"/>
    <property type="match status" value="1"/>
</dbReference>
<proteinExistence type="predicted"/>
<dbReference type="SUPFAM" id="SSF53850">
    <property type="entry name" value="Periplasmic binding protein-like II"/>
    <property type="match status" value="1"/>
</dbReference>
<dbReference type="EMBL" id="JBBNFM010000001">
    <property type="protein sequence ID" value="MEQ2453011.1"/>
    <property type="molecule type" value="Genomic_DNA"/>
</dbReference>
<gene>
    <name evidence="1" type="ORF">AAAT04_02985</name>
</gene>
<dbReference type="Gene3D" id="2.10.270.20">
    <property type="match status" value="1"/>
</dbReference>